<evidence type="ECO:0000313" key="2">
    <source>
        <dbReference type="EMBL" id="KAK1357920.1"/>
    </source>
</evidence>
<dbReference type="PANTHER" id="PTHR47074">
    <property type="entry name" value="BNAC02G40300D PROTEIN"/>
    <property type="match status" value="1"/>
</dbReference>
<protein>
    <recommendedName>
        <fullName evidence="1">RNase H type-1 domain-containing protein</fullName>
    </recommendedName>
</protein>
<dbReference type="GO" id="GO:0004523">
    <property type="term" value="F:RNA-DNA hybrid ribonuclease activity"/>
    <property type="evidence" value="ECO:0007669"/>
    <property type="project" value="InterPro"/>
</dbReference>
<dbReference type="InterPro" id="IPR036397">
    <property type="entry name" value="RNaseH_sf"/>
</dbReference>
<organism evidence="2 3">
    <name type="scientific">Heracleum sosnowskyi</name>
    <dbReference type="NCBI Taxonomy" id="360622"/>
    <lineage>
        <taxon>Eukaryota</taxon>
        <taxon>Viridiplantae</taxon>
        <taxon>Streptophyta</taxon>
        <taxon>Embryophyta</taxon>
        <taxon>Tracheophyta</taxon>
        <taxon>Spermatophyta</taxon>
        <taxon>Magnoliopsida</taxon>
        <taxon>eudicotyledons</taxon>
        <taxon>Gunneridae</taxon>
        <taxon>Pentapetalae</taxon>
        <taxon>asterids</taxon>
        <taxon>campanulids</taxon>
        <taxon>Apiales</taxon>
        <taxon>Apiaceae</taxon>
        <taxon>Apioideae</taxon>
        <taxon>apioid superclade</taxon>
        <taxon>Tordylieae</taxon>
        <taxon>Tordyliinae</taxon>
        <taxon>Heracleum</taxon>
    </lineage>
</organism>
<sequence length="292" mass="32257">MLLAHGDDVPVILGTPIGNVGIQDQLVWHFCKDGNYSVKSGYKVAAMNNNVASSSNEGIMKNWWKLLWNLPVIPKVKVFILEAVQKLAPCGQHPNEKRRNKQLHGLSYPTDDDLINMGLSYICVPTSHFATNLDSSNKTKESWHPPPPGVILINCDAAVVEGKKGCGLGVVPRDFRGRVLRAQATFMNGIISIEAAEAMALRNGMYLAKDLGCGNYYLSSDCANAVGCLKKRDTSLADWHVIIEDIISSDHFFSFCSQVFYSPRSSNKMAHNIARFSLKHCISKCWTGSRVQ</sequence>
<dbReference type="InterPro" id="IPR002156">
    <property type="entry name" value="RNaseH_domain"/>
</dbReference>
<dbReference type="PANTHER" id="PTHR47074:SF48">
    <property type="entry name" value="POLYNUCLEOTIDYL TRANSFERASE, RIBONUCLEASE H-LIKE SUPERFAMILY PROTEIN"/>
    <property type="match status" value="1"/>
</dbReference>
<dbReference type="SUPFAM" id="SSF53098">
    <property type="entry name" value="Ribonuclease H-like"/>
    <property type="match status" value="1"/>
</dbReference>
<dbReference type="Proteomes" id="UP001237642">
    <property type="component" value="Unassembled WGS sequence"/>
</dbReference>
<dbReference type="InterPro" id="IPR044730">
    <property type="entry name" value="RNase_H-like_dom_plant"/>
</dbReference>
<dbReference type="Gene3D" id="3.30.420.10">
    <property type="entry name" value="Ribonuclease H-like superfamily/Ribonuclease H"/>
    <property type="match status" value="1"/>
</dbReference>
<reference evidence="2" key="1">
    <citation type="submission" date="2023-02" db="EMBL/GenBank/DDBJ databases">
        <title>Genome of toxic invasive species Heracleum sosnowskyi carries increased number of genes despite the absence of recent whole-genome duplications.</title>
        <authorList>
            <person name="Schelkunov M."/>
            <person name="Shtratnikova V."/>
            <person name="Makarenko M."/>
            <person name="Klepikova A."/>
            <person name="Omelchenko D."/>
            <person name="Novikova G."/>
            <person name="Obukhova E."/>
            <person name="Bogdanov V."/>
            <person name="Penin A."/>
            <person name="Logacheva M."/>
        </authorList>
    </citation>
    <scope>NUCLEOTIDE SEQUENCE</scope>
    <source>
        <strain evidence="2">Hsosn_3</strain>
        <tissue evidence="2">Leaf</tissue>
    </source>
</reference>
<dbReference type="AlphaFoldDB" id="A0AAD8GYW6"/>
<proteinExistence type="predicted"/>
<dbReference type="InterPro" id="IPR052929">
    <property type="entry name" value="RNase_H-like_EbsB-rel"/>
</dbReference>
<evidence type="ECO:0000259" key="1">
    <source>
        <dbReference type="Pfam" id="PF13456"/>
    </source>
</evidence>
<dbReference type="EMBL" id="JAUIZM010000011">
    <property type="protein sequence ID" value="KAK1357920.1"/>
    <property type="molecule type" value="Genomic_DNA"/>
</dbReference>
<comment type="caution">
    <text evidence="2">The sequence shown here is derived from an EMBL/GenBank/DDBJ whole genome shotgun (WGS) entry which is preliminary data.</text>
</comment>
<accession>A0AAD8GYW6</accession>
<dbReference type="CDD" id="cd06222">
    <property type="entry name" value="RNase_H_like"/>
    <property type="match status" value="1"/>
</dbReference>
<dbReference type="GO" id="GO:0003676">
    <property type="term" value="F:nucleic acid binding"/>
    <property type="evidence" value="ECO:0007669"/>
    <property type="project" value="InterPro"/>
</dbReference>
<name>A0AAD8GYW6_9APIA</name>
<evidence type="ECO:0000313" key="3">
    <source>
        <dbReference type="Proteomes" id="UP001237642"/>
    </source>
</evidence>
<keyword evidence="3" id="KW-1185">Reference proteome</keyword>
<reference evidence="2" key="2">
    <citation type="submission" date="2023-05" db="EMBL/GenBank/DDBJ databases">
        <authorList>
            <person name="Schelkunov M.I."/>
        </authorList>
    </citation>
    <scope>NUCLEOTIDE SEQUENCE</scope>
    <source>
        <strain evidence="2">Hsosn_3</strain>
        <tissue evidence="2">Leaf</tissue>
    </source>
</reference>
<gene>
    <name evidence="2" type="ORF">POM88_051176</name>
</gene>
<feature type="domain" description="RNase H type-1" evidence="1">
    <location>
        <begin position="154"/>
        <end position="276"/>
    </location>
</feature>
<dbReference type="InterPro" id="IPR012337">
    <property type="entry name" value="RNaseH-like_sf"/>
</dbReference>
<dbReference type="Pfam" id="PF13456">
    <property type="entry name" value="RVT_3"/>
    <property type="match status" value="1"/>
</dbReference>